<protein>
    <submittedName>
        <fullName evidence="2">Uncharacterized protein</fullName>
    </submittedName>
</protein>
<evidence type="ECO:0000313" key="2">
    <source>
        <dbReference type="EMBL" id="UYV98418.1"/>
    </source>
</evidence>
<proteinExistence type="predicted"/>
<evidence type="ECO:0000256" key="1">
    <source>
        <dbReference type="SAM" id="MobiDB-lite"/>
    </source>
</evidence>
<sequence length="266" mass="29120">MTTPEMSIEHLIEQGHLHRETAGKHRGQWDRFEEIPNGRNGPAVESQVTTFITMFGGRLEHAAITYLCTAAELNLTPEELSRLQLISGSEFRADAELATRRTIDIVVVDRNDDLPASRGRNHFRPVVGVEGKYGAWVNGGNGFCAHTSEEDRRPDGYLPYSNQAICYPHGCIDGRLNSGQGVKFVWLGEGRSDPDDVGPWGRKGLHPGDMGKIPGFEEAYDLQKQVMGIWKPATWSGLAAAIRAEIGGPEVEAIAQFLRVGGPSAS</sequence>
<evidence type="ECO:0000313" key="3">
    <source>
        <dbReference type="Proteomes" id="UP001163293"/>
    </source>
</evidence>
<feature type="compositionally biased region" description="Basic and acidic residues" evidence="1">
    <location>
        <begin position="19"/>
        <end position="36"/>
    </location>
</feature>
<keyword evidence="3" id="KW-1185">Reference proteome</keyword>
<name>A0AAX3EKA1_PAEUR</name>
<dbReference type="AlphaFoldDB" id="A0AAX3EKA1"/>
<reference evidence="2" key="1">
    <citation type="submission" date="2022-07" db="EMBL/GenBank/DDBJ databases">
        <authorList>
            <person name="Wu T."/>
        </authorList>
    </citation>
    <scope>NUCLEOTIDE SEQUENCE</scope>
    <source>
        <strain evidence="2">SD-1</strain>
    </source>
</reference>
<feature type="region of interest" description="Disordered" evidence="1">
    <location>
        <begin position="19"/>
        <end position="40"/>
    </location>
</feature>
<accession>A0AAX3EKA1</accession>
<dbReference type="RefSeq" id="WP_168529642.1">
    <property type="nucleotide sequence ID" value="NZ_CP043010.1"/>
</dbReference>
<gene>
    <name evidence="2" type="ORF">NL394_04095</name>
</gene>
<dbReference type="Proteomes" id="UP001163293">
    <property type="component" value="Chromosome"/>
</dbReference>
<organism evidence="2 3">
    <name type="scientific">Paenarthrobacter ureafaciens</name>
    <dbReference type="NCBI Taxonomy" id="37931"/>
    <lineage>
        <taxon>Bacteria</taxon>
        <taxon>Bacillati</taxon>
        <taxon>Actinomycetota</taxon>
        <taxon>Actinomycetes</taxon>
        <taxon>Micrococcales</taxon>
        <taxon>Micrococcaceae</taxon>
        <taxon>Paenarthrobacter</taxon>
    </lineage>
</organism>
<dbReference type="EMBL" id="CP101185">
    <property type="protein sequence ID" value="UYV98418.1"/>
    <property type="molecule type" value="Genomic_DNA"/>
</dbReference>